<dbReference type="InterPro" id="IPR017871">
    <property type="entry name" value="ABC_transporter-like_CS"/>
</dbReference>
<dbReference type="InterPro" id="IPR003439">
    <property type="entry name" value="ABC_transporter-like_ATP-bd"/>
</dbReference>
<gene>
    <name evidence="10" type="ORF">HINF_LOCUS41518</name>
    <name evidence="9" type="ORF">HINF_LOCUS46057</name>
</gene>
<evidence type="ECO:0000256" key="6">
    <source>
        <dbReference type="ARBA" id="ARBA00023136"/>
    </source>
</evidence>
<dbReference type="EMBL" id="CATOUU010000905">
    <property type="protein sequence ID" value="CAI9958412.1"/>
    <property type="molecule type" value="Genomic_DNA"/>
</dbReference>
<dbReference type="PANTHER" id="PTHR43582">
    <property type="entry name" value="LINEARMYCIN RESISTANCE ATP-BINDING PROTEIN LNRL"/>
    <property type="match status" value="1"/>
</dbReference>
<proteinExistence type="predicted"/>
<feature type="transmembrane region" description="Helical" evidence="7">
    <location>
        <begin position="226"/>
        <end position="252"/>
    </location>
</feature>
<evidence type="ECO:0000256" key="7">
    <source>
        <dbReference type="SAM" id="Phobius"/>
    </source>
</evidence>
<comment type="subcellular location">
    <subcellularLocation>
        <location evidence="1">Membrane</location>
        <topology evidence="1">Multi-pass membrane protein</topology>
    </subcellularLocation>
</comment>
<keyword evidence="5 7" id="KW-1133">Transmembrane helix</keyword>
<dbReference type="SMART" id="SM00382">
    <property type="entry name" value="AAA"/>
    <property type="match status" value="1"/>
</dbReference>
<evidence type="ECO:0000313" key="9">
    <source>
        <dbReference type="EMBL" id="CAI9958412.1"/>
    </source>
</evidence>
<feature type="transmembrane region" description="Helical" evidence="7">
    <location>
        <begin position="186"/>
        <end position="206"/>
    </location>
</feature>
<evidence type="ECO:0000313" key="10">
    <source>
        <dbReference type="EMBL" id="CAL6045999.1"/>
    </source>
</evidence>
<evidence type="ECO:0000256" key="2">
    <source>
        <dbReference type="ARBA" id="ARBA00022692"/>
    </source>
</evidence>
<dbReference type="PROSITE" id="PS50893">
    <property type="entry name" value="ABC_TRANSPORTER_2"/>
    <property type="match status" value="1"/>
</dbReference>
<feature type="transmembrane region" description="Helical" evidence="7">
    <location>
        <begin position="373"/>
        <end position="396"/>
    </location>
</feature>
<dbReference type="PROSITE" id="PS00211">
    <property type="entry name" value="ABC_TRANSPORTER_1"/>
    <property type="match status" value="1"/>
</dbReference>
<keyword evidence="2 7" id="KW-0812">Transmembrane</keyword>
<sequence length="738" mass="83424">MNAGLHLMLLTRKRSPVSFAFTIIFAFLLPIIVILSMSTLFKGQTDPFAVPLGKCKADPCYHLAFSPTNSPYFNIFLQNFQSFYKLKNVNYKTFATQADLQYYLENDGKTHVVVGLDIAIDKKVTIFSRDKTANVGLTDQQIMNKNVPGVYKILQQTLNQNNFEFHCTAVDASAQSTKLALMTTQISMFSMVYLVQGISIVAILAKMKDKRSYEYLVVSGLNRVKFFSGILLYVFIEITASSFIVGIIFAGFNMLHAGAATNLFVPLFFIPSALSFCFAFALFSFSLLQSMNTITLFFTFVGFFPGYLILILSILIQKRDVVKIVNLIGQILLPGMSPATALSCVSAAAQYSLMNDVSLSFGEYLTFKKGDSYPLWFNILLSVFSFAIYTWFGLYLDQCMKSQTHPTTHKFFQRKRIVDELNNRKLIVRNLQVHFNKKKNCKVISTVRALDNVSITFINPQSLVGLVAQNGAGKTTLFKAILGTQRPTQGSILLNDKSPQEYSHEYYRQMSVVFQENIIFSKFTVMDQLSFMANVMGEKGNFDSVLELMGLENFKNHRVDKLSGGQQRRLQIATSMMRTAPTMRIYDEPACGVDIESRKFLWKYLKTKQDCLTLLTTHIMEEAEELCDEVIILKEGKLVAHGSLLFIKQNLSSGYEIISDAPNPKNILQANEINVKNLKFVQKDKKEVVQVPFKMQNEVPGILKCFKNENVQNQIICPNLTEVFLKVCDSWEGGEIVE</sequence>
<dbReference type="GO" id="GO:0005524">
    <property type="term" value="F:ATP binding"/>
    <property type="evidence" value="ECO:0007669"/>
    <property type="project" value="UniProtKB-KW"/>
</dbReference>
<comment type="caution">
    <text evidence="9">The sequence shown here is derived from an EMBL/GenBank/DDBJ whole genome shotgun (WGS) entry which is preliminary data.</text>
</comment>
<evidence type="ECO:0000256" key="4">
    <source>
        <dbReference type="ARBA" id="ARBA00022840"/>
    </source>
</evidence>
<reference evidence="10 11" key="2">
    <citation type="submission" date="2024-07" db="EMBL/GenBank/DDBJ databases">
        <authorList>
            <person name="Akdeniz Z."/>
        </authorList>
    </citation>
    <scope>NUCLEOTIDE SEQUENCE [LARGE SCALE GENOMIC DNA]</scope>
</reference>
<accession>A0AA86QQ65</accession>
<dbReference type="PANTHER" id="PTHR43582:SF2">
    <property type="entry name" value="LINEARMYCIN RESISTANCE ATP-BINDING PROTEIN LNRL"/>
    <property type="match status" value="1"/>
</dbReference>
<evidence type="ECO:0000256" key="1">
    <source>
        <dbReference type="ARBA" id="ARBA00004141"/>
    </source>
</evidence>
<organism evidence="9">
    <name type="scientific">Hexamita inflata</name>
    <dbReference type="NCBI Taxonomy" id="28002"/>
    <lineage>
        <taxon>Eukaryota</taxon>
        <taxon>Metamonada</taxon>
        <taxon>Diplomonadida</taxon>
        <taxon>Hexamitidae</taxon>
        <taxon>Hexamitinae</taxon>
        <taxon>Hexamita</taxon>
    </lineage>
</organism>
<evidence type="ECO:0000313" key="11">
    <source>
        <dbReference type="Proteomes" id="UP001642409"/>
    </source>
</evidence>
<reference evidence="9" key="1">
    <citation type="submission" date="2023-06" db="EMBL/GenBank/DDBJ databases">
        <authorList>
            <person name="Kurt Z."/>
        </authorList>
    </citation>
    <scope>NUCLEOTIDE SEQUENCE</scope>
</reference>
<evidence type="ECO:0000256" key="3">
    <source>
        <dbReference type="ARBA" id="ARBA00022741"/>
    </source>
</evidence>
<dbReference type="Pfam" id="PF00005">
    <property type="entry name" value="ABC_tran"/>
    <property type="match status" value="1"/>
</dbReference>
<dbReference type="SUPFAM" id="SSF52540">
    <property type="entry name" value="P-loop containing nucleoside triphosphate hydrolases"/>
    <property type="match status" value="1"/>
</dbReference>
<dbReference type="Proteomes" id="UP001642409">
    <property type="component" value="Unassembled WGS sequence"/>
</dbReference>
<keyword evidence="11" id="KW-1185">Reference proteome</keyword>
<protein>
    <submittedName>
        <fullName evidence="9">ABC transporter family protein</fullName>
    </submittedName>
    <submittedName>
        <fullName evidence="10">ABC_transporter family protein</fullName>
    </submittedName>
</protein>
<dbReference type="EMBL" id="CAXDID020000166">
    <property type="protein sequence ID" value="CAL6045999.1"/>
    <property type="molecule type" value="Genomic_DNA"/>
</dbReference>
<name>A0AA86QQ65_9EUKA</name>
<dbReference type="GO" id="GO:0016020">
    <property type="term" value="C:membrane"/>
    <property type="evidence" value="ECO:0007669"/>
    <property type="project" value="UniProtKB-SubCell"/>
</dbReference>
<dbReference type="Gene3D" id="3.40.50.300">
    <property type="entry name" value="P-loop containing nucleotide triphosphate hydrolases"/>
    <property type="match status" value="1"/>
</dbReference>
<dbReference type="Pfam" id="PF12698">
    <property type="entry name" value="ABC2_membrane_3"/>
    <property type="match status" value="1"/>
</dbReference>
<dbReference type="GO" id="GO:0140359">
    <property type="term" value="F:ABC-type transporter activity"/>
    <property type="evidence" value="ECO:0007669"/>
    <property type="project" value="InterPro"/>
</dbReference>
<feature type="domain" description="ABC transporter" evidence="8">
    <location>
        <begin position="428"/>
        <end position="660"/>
    </location>
</feature>
<dbReference type="InterPro" id="IPR003593">
    <property type="entry name" value="AAA+_ATPase"/>
</dbReference>
<keyword evidence="3" id="KW-0547">Nucleotide-binding</keyword>
<evidence type="ECO:0000256" key="5">
    <source>
        <dbReference type="ARBA" id="ARBA00022989"/>
    </source>
</evidence>
<feature type="transmembrane region" description="Helical" evidence="7">
    <location>
        <begin position="294"/>
        <end position="315"/>
    </location>
</feature>
<feature type="transmembrane region" description="Helical" evidence="7">
    <location>
        <begin position="20"/>
        <end position="41"/>
    </location>
</feature>
<keyword evidence="6 7" id="KW-0472">Membrane</keyword>
<dbReference type="GO" id="GO:0016887">
    <property type="term" value="F:ATP hydrolysis activity"/>
    <property type="evidence" value="ECO:0007669"/>
    <property type="project" value="InterPro"/>
</dbReference>
<evidence type="ECO:0000259" key="8">
    <source>
        <dbReference type="PROSITE" id="PS50893"/>
    </source>
</evidence>
<keyword evidence="4" id="KW-0067">ATP-binding</keyword>
<feature type="transmembrane region" description="Helical" evidence="7">
    <location>
        <begin position="327"/>
        <end position="353"/>
    </location>
</feature>
<dbReference type="InterPro" id="IPR013525">
    <property type="entry name" value="ABC2_TM"/>
</dbReference>
<dbReference type="InterPro" id="IPR027417">
    <property type="entry name" value="P-loop_NTPase"/>
</dbReference>
<dbReference type="AlphaFoldDB" id="A0AA86QQ65"/>
<feature type="transmembrane region" description="Helical" evidence="7">
    <location>
        <begin position="264"/>
        <end position="288"/>
    </location>
</feature>